<sequence>MQTKDFQNLKQGKPIALEHLYQQYSRMLFWLGKQLIRDEFVIETLVQESFLKLWKHRDTLETPKHIFFFLRYVMKRECTYYYCRPRNHFQRSINRLSFYGNYEDYMLGHDPVAEEDEHLLEQEATQQTFEQVKNVLPYLSAERSRLIELCITYGFQYKAIAEVMGKGITETANEVKRAIAELKTILQQDNRLTSEEKPQETIRLQGEMTTAQAKVFQLRCERDYSFARIAEELNCSQKQAQQEFMNAYTFMQQQYEQQTNSFGASL</sequence>
<dbReference type="InterPro" id="IPR036388">
    <property type="entry name" value="WH-like_DNA-bd_sf"/>
</dbReference>
<reference evidence="6 7" key="1">
    <citation type="submission" date="2023-07" db="EMBL/GenBank/DDBJ databases">
        <title>Genomic Encyclopedia of Type Strains, Phase IV (KMG-IV): sequencing the most valuable type-strain genomes for metagenomic binning, comparative biology and taxonomic classification.</title>
        <authorList>
            <person name="Goeker M."/>
        </authorList>
    </citation>
    <scope>NUCLEOTIDE SEQUENCE [LARGE SCALE GENOMIC DNA]</scope>
    <source>
        <strain evidence="6 7">DSM 102814</strain>
    </source>
</reference>
<evidence type="ECO:0000313" key="6">
    <source>
        <dbReference type="EMBL" id="MDR6300825.1"/>
    </source>
</evidence>
<dbReference type="InterPro" id="IPR013324">
    <property type="entry name" value="RNA_pol_sigma_r3/r4-like"/>
</dbReference>
<name>A0ABU1K5D2_9FLAO</name>
<proteinExistence type="inferred from homology"/>
<keyword evidence="2" id="KW-0805">Transcription regulation</keyword>
<dbReference type="SUPFAM" id="SSF88946">
    <property type="entry name" value="Sigma2 domain of RNA polymerase sigma factors"/>
    <property type="match status" value="1"/>
</dbReference>
<gene>
    <name evidence="6" type="ORF">GGR31_001468</name>
</gene>
<dbReference type="Proteomes" id="UP001257659">
    <property type="component" value="Unassembled WGS sequence"/>
</dbReference>
<evidence type="ECO:0000256" key="1">
    <source>
        <dbReference type="ARBA" id="ARBA00010641"/>
    </source>
</evidence>
<dbReference type="InterPro" id="IPR007627">
    <property type="entry name" value="RNA_pol_sigma70_r2"/>
</dbReference>
<dbReference type="Gene3D" id="1.10.1740.10">
    <property type="match status" value="1"/>
</dbReference>
<protein>
    <submittedName>
        <fullName evidence="6">RNA polymerase sigma factor (Sigma-70 family)</fullName>
    </submittedName>
</protein>
<feature type="domain" description="RNA polymerase sigma-70 region 2" evidence="5">
    <location>
        <begin position="20"/>
        <end position="81"/>
    </location>
</feature>
<comment type="caution">
    <text evidence="6">The sequence shown here is derived from an EMBL/GenBank/DDBJ whole genome shotgun (WGS) entry which is preliminary data.</text>
</comment>
<organism evidence="6 7">
    <name type="scientific">Mesonia maritima</name>
    <dbReference type="NCBI Taxonomy" id="1793873"/>
    <lineage>
        <taxon>Bacteria</taxon>
        <taxon>Pseudomonadati</taxon>
        <taxon>Bacteroidota</taxon>
        <taxon>Flavobacteriia</taxon>
        <taxon>Flavobacteriales</taxon>
        <taxon>Flavobacteriaceae</taxon>
        <taxon>Mesonia</taxon>
    </lineage>
</organism>
<evidence type="ECO:0000259" key="5">
    <source>
        <dbReference type="Pfam" id="PF04542"/>
    </source>
</evidence>
<dbReference type="EMBL" id="JAVDQA010000003">
    <property type="protein sequence ID" value="MDR6300825.1"/>
    <property type="molecule type" value="Genomic_DNA"/>
</dbReference>
<dbReference type="PANTHER" id="PTHR43133">
    <property type="entry name" value="RNA POLYMERASE ECF-TYPE SIGMA FACTO"/>
    <property type="match status" value="1"/>
</dbReference>
<evidence type="ECO:0000256" key="2">
    <source>
        <dbReference type="ARBA" id="ARBA00023015"/>
    </source>
</evidence>
<dbReference type="PANTHER" id="PTHR43133:SF46">
    <property type="entry name" value="RNA POLYMERASE SIGMA-70 FACTOR ECF SUBFAMILY"/>
    <property type="match status" value="1"/>
</dbReference>
<evidence type="ECO:0000256" key="4">
    <source>
        <dbReference type="ARBA" id="ARBA00023163"/>
    </source>
</evidence>
<evidence type="ECO:0000313" key="7">
    <source>
        <dbReference type="Proteomes" id="UP001257659"/>
    </source>
</evidence>
<comment type="similarity">
    <text evidence="1">Belongs to the sigma-70 factor family. ECF subfamily.</text>
</comment>
<dbReference type="NCBIfam" id="TIGR02937">
    <property type="entry name" value="sigma70-ECF"/>
    <property type="match status" value="1"/>
</dbReference>
<accession>A0ABU1K5D2</accession>
<dbReference type="Gene3D" id="1.10.10.10">
    <property type="entry name" value="Winged helix-like DNA-binding domain superfamily/Winged helix DNA-binding domain"/>
    <property type="match status" value="1"/>
</dbReference>
<evidence type="ECO:0000256" key="3">
    <source>
        <dbReference type="ARBA" id="ARBA00023082"/>
    </source>
</evidence>
<dbReference type="InterPro" id="IPR013325">
    <property type="entry name" value="RNA_pol_sigma_r2"/>
</dbReference>
<dbReference type="InterPro" id="IPR014284">
    <property type="entry name" value="RNA_pol_sigma-70_dom"/>
</dbReference>
<dbReference type="SUPFAM" id="SSF88659">
    <property type="entry name" value="Sigma3 and sigma4 domains of RNA polymerase sigma factors"/>
    <property type="match status" value="2"/>
</dbReference>
<keyword evidence="7" id="KW-1185">Reference proteome</keyword>
<keyword evidence="3" id="KW-0731">Sigma factor</keyword>
<dbReference type="InterPro" id="IPR039425">
    <property type="entry name" value="RNA_pol_sigma-70-like"/>
</dbReference>
<dbReference type="Pfam" id="PF04542">
    <property type="entry name" value="Sigma70_r2"/>
    <property type="match status" value="1"/>
</dbReference>
<keyword evidence="4" id="KW-0804">Transcription</keyword>
<dbReference type="RefSeq" id="WP_309727719.1">
    <property type="nucleotide sequence ID" value="NZ_JAVDQA010000003.1"/>
</dbReference>